<dbReference type="Pfam" id="PF03073">
    <property type="entry name" value="TspO_MBR"/>
    <property type="match status" value="1"/>
</dbReference>
<dbReference type="Gene3D" id="1.20.1260.100">
    <property type="entry name" value="TspO/MBR protein"/>
    <property type="match status" value="1"/>
</dbReference>
<comment type="similarity">
    <text evidence="2">Belongs to the TspO/BZRP family.</text>
</comment>
<dbReference type="RefSeq" id="WP_189605132.1">
    <property type="nucleotide sequence ID" value="NZ_BMXB01000011.1"/>
</dbReference>
<name>A0A918W147_9FLAO</name>
<dbReference type="GO" id="GO:0033013">
    <property type="term" value="P:tetrapyrrole metabolic process"/>
    <property type="evidence" value="ECO:0007669"/>
    <property type="project" value="UniProtKB-ARBA"/>
</dbReference>
<keyword evidence="5 6" id="KW-0472">Membrane</keyword>
<keyword evidence="3 6" id="KW-0812">Transmembrane</keyword>
<evidence type="ECO:0000256" key="1">
    <source>
        <dbReference type="ARBA" id="ARBA00004141"/>
    </source>
</evidence>
<dbReference type="Proteomes" id="UP000610456">
    <property type="component" value="Unassembled WGS sequence"/>
</dbReference>
<dbReference type="PIRSF" id="PIRSF005859">
    <property type="entry name" value="PBR"/>
    <property type="match status" value="1"/>
</dbReference>
<keyword evidence="8" id="KW-1185">Reference proteome</keyword>
<feature type="transmembrane region" description="Helical" evidence="6">
    <location>
        <begin position="81"/>
        <end position="100"/>
    </location>
</feature>
<dbReference type="AlphaFoldDB" id="A0A918W147"/>
<proteinExistence type="inferred from homology"/>
<evidence type="ECO:0000256" key="6">
    <source>
        <dbReference type="SAM" id="Phobius"/>
    </source>
</evidence>
<evidence type="ECO:0000256" key="2">
    <source>
        <dbReference type="ARBA" id="ARBA00007524"/>
    </source>
</evidence>
<reference evidence="7" key="2">
    <citation type="submission" date="2020-09" db="EMBL/GenBank/DDBJ databases">
        <authorList>
            <person name="Sun Q."/>
            <person name="Kim S."/>
        </authorList>
    </citation>
    <scope>NUCLEOTIDE SEQUENCE</scope>
    <source>
        <strain evidence="7">KCTC 12719</strain>
    </source>
</reference>
<organism evidence="7 8">
    <name type="scientific">Salinimicrobium marinum</name>
    <dbReference type="NCBI Taxonomy" id="680283"/>
    <lineage>
        <taxon>Bacteria</taxon>
        <taxon>Pseudomonadati</taxon>
        <taxon>Bacteroidota</taxon>
        <taxon>Flavobacteriia</taxon>
        <taxon>Flavobacteriales</taxon>
        <taxon>Flavobacteriaceae</taxon>
        <taxon>Salinimicrobium</taxon>
    </lineage>
</organism>
<feature type="transmembrane region" description="Helical" evidence="6">
    <location>
        <begin position="12"/>
        <end position="36"/>
    </location>
</feature>
<feature type="transmembrane region" description="Helical" evidence="6">
    <location>
        <begin position="48"/>
        <end position="69"/>
    </location>
</feature>
<accession>A0A918W147</accession>
<dbReference type="CDD" id="cd15904">
    <property type="entry name" value="TSPO_MBR"/>
    <property type="match status" value="1"/>
</dbReference>
<gene>
    <name evidence="7" type="ORF">GCM10007103_25260</name>
</gene>
<keyword evidence="4 6" id="KW-1133">Transmembrane helix</keyword>
<dbReference type="GO" id="GO:0016020">
    <property type="term" value="C:membrane"/>
    <property type="evidence" value="ECO:0007669"/>
    <property type="project" value="UniProtKB-SubCell"/>
</dbReference>
<dbReference type="InterPro" id="IPR038330">
    <property type="entry name" value="TspO/MBR-related_sf"/>
</dbReference>
<reference evidence="7" key="1">
    <citation type="journal article" date="2014" name="Int. J. Syst. Evol. Microbiol.">
        <title>Complete genome sequence of Corynebacterium casei LMG S-19264T (=DSM 44701T), isolated from a smear-ripened cheese.</title>
        <authorList>
            <consortium name="US DOE Joint Genome Institute (JGI-PGF)"/>
            <person name="Walter F."/>
            <person name="Albersmeier A."/>
            <person name="Kalinowski J."/>
            <person name="Ruckert C."/>
        </authorList>
    </citation>
    <scope>NUCLEOTIDE SEQUENCE</scope>
    <source>
        <strain evidence="7">KCTC 12719</strain>
    </source>
</reference>
<evidence type="ECO:0000313" key="8">
    <source>
        <dbReference type="Proteomes" id="UP000610456"/>
    </source>
</evidence>
<sequence length="158" mass="18206">MTKKSILKYAGSIAVSLLAAFVGWVAISASYSPWYLNLEKSTFHVQDWVFAPVWILLLIITGVAAGIVWNKGFYHKWVQVALYHYGFQLILTGLWFLAFFGLQQTFLALLIVIAMLVLLFLTIKWFKIVEDTAAYMIYPAVVWVIYIGMLNFEIWRLN</sequence>
<feature type="transmembrane region" description="Helical" evidence="6">
    <location>
        <begin position="106"/>
        <end position="126"/>
    </location>
</feature>
<dbReference type="InterPro" id="IPR004307">
    <property type="entry name" value="TspO_MBR"/>
</dbReference>
<evidence type="ECO:0000256" key="3">
    <source>
        <dbReference type="ARBA" id="ARBA00022692"/>
    </source>
</evidence>
<feature type="transmembrane region" description="Helical" evidence="6">
    <location>
        <begin position="133"/>
        <end position="152"/>
    </location>
</feature>
<dbReference type="PANTHER" id="PTHR10057">
    <property type="entry name" value="PERIPHERAL-TYPE BENZODIAZEPINE RECEPTOR"/>
    <property type="match status" value="1"/>
</dbReference>
<comment type="subcellular location">
    <subcellularLocation>
        <location evidence="1">Membrane</location>
        <topology evidence="1">Multi-pass membrane protein</topology>
    </subcellularLocation>
</comment>
<dbReference type="EMBL" id="BMXB01000011">
    <property type="protein sequence ID" value="GHA43020.1"/>
    <property type="molecule type" value="Genomic_DNA"/>
</dbReference>
<evidence type="ECO:0000256" key="5">
    <source>
        <dbReference type="ARBA" id="ARBA00023136"/>
    </source>
</evidence>
<comment type="caution">
    <text evidence="7">The sequence shown here is derived from an EMBL/GenBank/DDBJ whole genome shotgun (WGS) entry which is preliminary data.</text>
</comment>
<dbReference type="FunFam" id="1.20.1260.100:FF:000001">
    <property type="entry name" value="translocator protein 2"/>
    <property type="match status" value="1"/>
</dbReference>
<protein>
    <submittedName>
        <fullName evidence="7">TspO and MBR</fullName>
    </submittedName>
</protein>
<evidence type="ECO:0000313" key="7">
    <source>
        <dbReference type="EMBL" id="GHA43020.1"/>
    </source>
</evidence>
<evidence type="ECO:0000256" key="4">
    <source>
        <dbReference type="ARBA" id="ARBA00022989"/>
    </source>
</evidence>
<dbReference type="PANTHER" id="PTHR10057:SF0">
    <property type="entry name" value="TRANSLOCATOR PROTEIN"/>
    <property type="match status" value="1"/>
</dbReference>